<dbReference type="EMBL" id="CP040710">
    <property type="protein sequence ID" value="QCX01515.1"/>
    <property type="molecule type" value="Genomic_DNA"/>
</dbReference>
<keyword evidence="1" id="KW-0732">Signal</keyword>
<sequence length="247" mass="28939">MYTMMKTRNKLLPLIFLLTFSHTAITYAQIPSNVYYFQEITDGKRVKHELKINENYLIQNIYETNPNKFVKTIGGYFTIQQDTLKVDLEFNSNYEQDSITKVAFPYTFHGDKLVLHTTPQQEYLAPENLEQELDGHWLFATRGPDNGQERRDDTNARKTLKVLQDNTFQWIAYRTETMKFSGTGGGYFSSENGVYSEKIQFFSRDDSRVGAELKFNYELKDGDWHHTGNNSKGEPMYEIWARRGTKR</sequence>
<dbReference type="OrthoDB" id="706756at2"/>
<evidence type="ECO:0008006" key="4">
    <source>
        <dbReference type="Google" id="ProtNLM"/>
    </source>
</evidence>
<dbReference type="Proteomes" id="UP000310017">
    <property type="component" value="Chromosome"/>
</dbReference>
<evidence type="ECO:0000256" key="1">
    <source>
        <dbReference type="SAM" id="SignalP"/>
    </source>
</evidence>
<organism evidence="2 3">
    <name type="scientific">Aggregatimonas sangjinii</name>
    <dbReference type="NCBI Taxonomy" id="2583587"/>
    <lineage>
        <taxon>Bacteria</taxon>
        <taxon>Pseudomonadati</taxon>
        <taxon>Bacteroidota</taxon>
        <taxon>Flavobacteriia</taxon>
        <taxon>Flavobacteriales</taxon>
        <taxon>Flavobacteriaceae</taxon>
        <taxon>Aggregatimonas</taxon>
    </lineage>
</organism>
<accession>A0A5B7SS21</accession>
<dbReference type="AlphaFoldDB" id="A0A5B7SS21"/>
<proteinExistence type="predicted"/>
<reference evidence="2 3" key="1">
    <citation type="submission" date="2019-05" db="EMBL/GenBank/DDBJ databases">
        <title>Genome sequencing of F202Z8.</title>
        <authorList>
            <person name="Kwon Y.M."/>
        </authorList>
    </citation>
    <scope>NUCLEOTIDE SEQUENCE [LARGE SCALE GENOMIC DNA]</scope>
    <source>
        <strain evidence="2 3">F202Z8</strain>
    </source>
</reference>
<gene>
    <name evidence="2" type="ORF">FGM00_15885</name>
</gene>
<evidence type="ECO:0000313" key="2">
    <source>
        <dbReference type="EMBL" id="QCX01515.1"/>
    </source>
</evidence>
<protein>
    <recommendedName>
        <fullName evidence="4">Membrane or secreted protein</fullName>
    </recommendedName>
</protein>
<name>A0A5B7SS21_9FLAO</name>
<keyword evidence="3" id="KW-1185">Reference proteome</keyword>
<feature type="chain" id="PRO_5022810682" description="Membrane or secreted protein" evidence="1">
    <location>
        <begin position="29"/>
        <end position="247"/>
    </location>
</feature>
<dbReference type="KEGG" id="asag:FGM00_15885"/>
<evidence type="ECO:0000313" key="3">
    <source>
        <dbReference type="Proteomes" id="UP000310017"/>
    </source>
</evidence>
<dbReference type="Gene3D" id="2.40.128.490">
    <property type="entry name" value="Uncharacterised protein PF14869, DUF4488"/>
    <property type="match status" value="1"/>
</dbReference>
<feature type="signal peptide" evidence="1">
    <location>
        <begin position="1"/>
        <end position="28"/>
    </location>
</feature>